<accession>A0A0D0PCU1</accession>
<dbReference type="STRING" id="1123501.Wenmar_02272"/>
<name>A0A0D0PCU1_9RHOB</name>
<dbReference type="InterPro" id="IPR003646">
    <property type="entry name" value="SH3-like_bac-type"/>
</dbReference>
<dbReference type="AlphaFoldDB" id="A0A0D0PCU1"/>
<feature type="domain" description="SH3b" evidence="2">
    <location>
        <begin position="93"/>
        <end position="158"/>
    </location>
</feature>
<dbReference type="PANTHER" id="PTHR34408:SF1">
    <property type="entry name" value="GLYCOSYL HYDROLASE FAMILY 19 DOMAIN-CONTAINING PROTEIN HI_1415"/>
    <property type="match status" value="1"/>
</dbReference>
<protein>
    <submittedName>
        <fullName evidence="3">SH3 domain protein</fullName>
    </submittedName>
</protein>
<sequence length="158" mass="17694">MHRRHALALLAAMLLAAPAAADTLYVLDTNDGFLNLRAGPGTTYGIIERLTGGQIVDRLGSSGEWDQVRLSDGRTGWAHSGYMGWEYRPQRAYDLMVVRTNDGYLNLRSGPGTNYGIVRRLNWGQRLFFLEERGSWFRVSLPEGTSGWASARYLTPAW</sequence>
<comment type="caution">
    <text evidence="3">The sequence shown here is derived from an EMBL/GenBank/DDBJ whole genome shotgun (WGS) entry which is preliminary data.</text>
</comment>
<evidence type="ECO:0000259" key="2">
    <source>
        <dbReference type="PROSITE" id="PS51781"/>
    </source>
</evidence>
<gene>
    <name evidence="3" type="ORF">Wenmar_02272</name>
</gene>
<reference evidence="3 4" key="1">
    <citation type="submission" date="2013-01" db="EMBL/GenBank/DDBJ databases">
        <authorList>
            <person name="Fiebig A."/>
            <person name="Goeker M."/>
            <person name="Klenk H.-P.P."/>
        </authorList>
    </citation>
    <scope>NUCLEOTIDE SEQUENCE [LARGE SCALE GENOMIC DNA]</scope>
    <source>
        <strain evidence="3 4">DSM 24838</strain>
    </source>
</reference>
<dbReference type="Pfam" id="PF08239">
    <property type="entry name" value="SH3_3"/>
    <property type="match status" value="2"/>
</dbReference>
<dbReference type="Proteomes" id="UP000035100">
    <property type="component" value="Unassembled WGS sequence"/>
</dbReference>
<organism evidence="3 4">
    <name type="scientific">Wenxinia marina DSM 24838</name>
    <dbReference type="NCBI Taxonomy" id="1123501"/>
    <lineage>
        <taxon>Bacteria</taxon>
        <taxon>Pseudomonadati</taxon>
        <taxon>Pseudomonadota</taxon>
        <taxon>Alphaproteobacteria</taxon>
        <taxon>Rhodobacterales</taxon>
        <taxon>Roseobacteraceae</taxon>
        <taxon>Wenxinia</taxon>
    </lineage>
</organism>
<dbReference type="SMART" id="SM00287">
    <property type="entry name" value="SH3b"/>
    <property type="match status" value="2"/>
</dbReference>
<feature type="chain" id="PRO_5002229486" evidence="1">
    <location>
        <begin position="22"/>
        <end position="158"/>
    </location>
</feature>
<dbReference type="PANTHER" id="PTHR34408">
    <property type="entry name" value="FAMILY PROTEIN, PUTATIVE-RELATED"/>
    <property type="match status" value="1"/>
</dbReference>
<evidence type="ECO:0000313" key="4">
    <source>
        <dbReference type="Proteomes" id="UP000035100"/>
    </source>
</evidence>
<dbReference type="Gene3D" id="2.30.30.40">
    <property type="entry name" value="SH3 Domains"/>
    <property type="match status" value="2"/>
</dbReference>
<proteinExistence type="predicted"/>
<dbReference type="EMBL" id="AONG01000010">
    <property type="protein sequence ID" value="KIQ69201.1"/>
    <property type="molecule type" value="Genomic_DNA"/>
</dbReference>
<evidence type="ECO:0000313" key="3">
    <source>
        <dbReference type="EMBL" id="KIQ69201.1"/>
    </source>
</evidence>
<feature type="signal peptide" evidence="1">
    <location>
        <begin position="1"/>
        <end position="21"/>
    </location>
</feature>
<evidence type="ECO:0000256" key="1">
    <source>
        <dbReference type="SAM" id="SignalP"/>
    </source>
</evidence>
<dbReference type="OrthoDB" id="102964at2"/>
<feature type="domain" description="SH3b" evidence="2">
    <location>
        <begin position="21"/>
        <end position="87"/>
    </location>
</feature>
<dbReference type="PROSITE" id="PS51781">
    <property type="entry name" value="SH3B"/>
    <property type="match status" value="2"/>
</dbReference>
<keyword evidence="4" id="KW-1185">Reference proteome</keyword>
<keyword evidence="1" id="KW-0732">Signal</keyword>
<dbReference type="eggNOG" id="COG3807">
    <property type="taxonomic scope" value="Bacteria"/>
</dbReference>
<dbReference type="RefSeq" id="WP_018303072.1">
    <property type="nucleotide sequence ID" value="NZ_KB902289.1"/>
</dbReference>
<dbReference type="InterPro" id="IPR052354">
    <property type="entry name" value="Cell_Wall_Dynamics_Protein"/>
</dbReference>